<dbReference type="AlphaFoldDB" id="A0A7W7PIB7"/>
<evidence type="ECO:0000313" key="2">
    <source>
        <dbReference type="Proteomes" id="UP000556084"/>
    </source>
</evidence>
<accession>A0A7W7PIB7</accession>
<protein>
    <submittedName>
        <fullName evidence="1">Uncharacterized protein</fullName>
    </submittedName>
</protein>
<keyword evidence="2" id="KW-1185">Reference proteome</keyword>
<dbReference type="Proteomes" id="UP000556084">
    <property type="component" value="Unassembled WGS sequence"/>
</dbReference>
<organism evidence="1 2">
    <name type="scientific">Streptomyces olivoverticillatus</name>
    <dbReference type="NCBI Taxonomy" id="66427"/>
    <lineage>
        <taxon>Bacteria</taxon>
        <taxon>Bacillati</taxon>
        <taxon>Actinomycetota</taxon>
        <taxon>Actinomycetes</taxon>
        <taxon>Kitasatosporales</taxon>
        <taxon>Streptomycetaceae</taxon>
        <taxon>Streptomyces</taxon>
    </lineage>
</organism>
<dbReference type="RefSeq" id="WP_184346376.1">
    <property type="nucleotide sequence ID" value="NZ_JACHJH010000001.1"/>
</dbReference>
<dbReference type="EMBL" id="JACHJH010000001">
    <property type="protein sequence ID" value="MBB4891876.1"/>
    <property type="molecule type" value="Genomic_DNA"/>
</dbReference>
<sequence length="113" mass="12432">MKFSIQDGSPLEGVLTCDEAELGAPNHFPGRVFISSDHSFQPGVSLEVPGKERRVSYDPSSGWIAIRLKDAVDAEFVQIASGIVLGIDTGDLVSIWLDPVFVEWQTMRRTGKR</sequence>
<evidence type="ECO:0000313" key="1">
    <source>
        <dbReference type="EMBL" id="MBB4891876.1"/>
    </source>
</evidence>
<proteinExistence type="predicted"/>
<reference evidence="1 2" key="1">
    <citation type="submission" date="2020-08" db="EMBL/GenBank/DDBJ databases">
        <title>Genomic Encyclopedia of Type Strains, Phase III (KMG-III): the genomes of soil and plant-associated and newly described type strains.</title>
        <authorList>
            <person name="Whitman W."/>
        </authorList>
    </citation>
    <scope>NUCLEOTIDE SEQUENCE [LARGE SCALE GENOMIC DNA]</scope>
    <source>
        <strain evidence="1 2">CECT 3266</strain>
    </source>
</reference>
<gene>
    <name evidence="1" type="ORF">FHS39_000876</name>
</gene>
<name>A0A7W7PIB7_9ACTN</name>
<comment type="caution">
    <text evidence="1">The sequence shown here is derived from an EMBL/GenBank/DDBJ whole genome shotgun (WGS) entry which is preliminary data.</text>
</comment>